<accession>A0A1H4UJG3</accession>
<gene>
    <name evidence="2" type="ORF">SAMN05192540_3803</name>
</gene>
<name>A0A1H4UJG3_9FLAO</name>
<dbReference type="EMBL" id="FNTB01000001">
    <property type="protein sequence ID" value="SEC68548.1"/>
    <property type="molecule type" value="Genomic_DNA"/>
</dbReference>
<dbReference type="AlphaFoldDB" id="A0A1H4UJG3"/>
<keyword evidence="1" id="KW-1133">Transmembrane helix</keyword>
<keyword evidence="1" id="KW-0812">Transmembrane</keyword>
<reference evidence="2 3" key="1">
    <citation type="submission" date="2016-10" db="EMBL/GenBank/DDBJ databases">
        <authorList>
            <person name="de Groot N.N."/>
        </authorList>
    </citation>
    <scope>NUCLEOTIDE SEQUENCE [LARGE SCALE GENOMIC DNA]</scope>
    <source>
        <strain evidence="2 3">MAR_2009_71</strain>
    </source>
</reference>
<dbReference type="InterPro" id="IPR045749">
    <property type="entry name" value="DUF6090"/>
</dbReference>
<dbReference type="Pfam" id="PF19578">
    <property type="entry name" value="DUF6090"/>
    <property type="match status" value="1"/>
</dbReference>
<proteinExistence type="predicted"/>
<dbReference type="Proteomes" id="UP000183038">
    <property type="component" value="Unassembled WGS sequence"/>
</dbReference>
<protein>
    <submittedName>
        <fullName evidence="2">Uncharacterized protein</fullName>
    </submittedName>
</protein>
<evidence type="ECO:0000313" key="2">
    <source>
        <dbReference type="EMBL" id="SEC68548.1"/>
    </source>
</evidence>
<sequence length="254" mass="29452">MKFFRKIRQKLVAKNKLRSYLLYAVGEIILVVIGILIALAINNGQENKILEKKEQTYLKGLQGEFEISKQKLVKLIEINRRNYIGAKQILEFTTNLEVAPSEEQFSNLLYQSFSFDIAFNPNNSLLNEMINSGSLKDITNPDLRIYLTNWISTLDDIAGQEQDLAIEREKVLDMFRRDENSIRTVFEYANAKQQVSFPKSDNTISNLNLLHSVAFENNMFMFYLTSYSTEESHYNPLMQNLNSILKLLEAEIKE</sequence>
<organism evidence="2 3">
    <name type="scientific">Maribacter dokdonensis</name>
    <dbReference type="NCBI Taxonomy" id="320912"/>
    <lineage>
        <taxon>Bacteria</taxon>
        <taxon>Pseudomonadati</taxon>
        <taxon>Bacteroidota</taxon>
        <taxon>Flavobacteriia</taxon>
        <taxon>Flavobacteriales</taxon>
        <taxon>Flavobacteriaceae</taxon>
        <taxon>Maribacter</taxon>
    </lineage>
</organism>
<evidence type="ECO:0000256" key="1">
    <source>
        <dbReference type="SAM" id="Phobius"/>
    </source>
</evidence>
<dbReference type="RefSeq" id="WP_074674491.1">
    <property type="nucleotide sequence ID" value="NZ_FNTB01000001.1"/>
</dbReference>
<keyword evidence="1" id="KW-0472">Membrane</keyword>
<dbReference type="OrthoDB" id="821805at2"/>
<feature type="transmembrane region" description="Helical" evidence="1">
    <location>
        <begin position="20"/>
        <end position="41"/>
    </location>
</feature>
<evidence type="ECO:0000313" key="3">
    <source>
        <dbReference type="Proteomes" id="UP000183038"/>
    </source>
</evidence>